<dbReference type="RefSeq" id="WP_375528648.1">
    <property type="nucleotide sequence ID" value="NZ_JBHILM010000053.1"/>
</dbReference>
<organism evidence="1 2">
    <name type="scientific">Paenibacillus terreus</name>
    <dbReference type="NCBI Taxonomy" id="1387834"/>
    <lineage>
        <taxon>Bacteria</taxon>
        <taxon>Bacillati</taxon>
        <taxon>Bacillota</taxon>
        <taxon>Bacilli</taxon>
        <taxon>Bacillales</taxon>
        <taxon>Paenibacillaceae</taxon>
        <taxon>Paenibacillus</taxon>
    </lineage>
</organism>
<accession>A0ABV5BHE7</accession>
<name>A0ABV5BHE7_9BACL</name>
<comment type="caution">
    <text evidence="1">The sequence shown here is derived from an EMBL/GenBank/DDBJ whole genome shotgun (WGS) entry which is preliminary data.</text>
</comment>
<reference evidence="1 2" key="1">
    <citation type="submission" date="2024-09" db="EMBL/GenBank/DDBJ databases">
        <authorList>
            <person name="Ruan L."/>
        </authorList>
    </citation>
    <scope>NUCLEOTIDE SEQUENCE [LARGE SCALE GENOMIC DNA]</scope>
    <source>
        <strain evidence="1 2">D33</strain>
    </source>
</reference>
<gene>
    <name evidence="1" type="ORF">ACE3NQ_29160</name>
</gene>
<keyword evidence="2" id="KW-1185">Reference proteome</keyword>
<dbReference type="Proteomes" id="UP001580407">
    <property type="component" value="Unassembled WGS sequence"/>
</dbReference>
<evidence type="ECO:0008006" key="3">
    <source>
        <dbReference type="Google" id="ProtNLM"/>
    </source>
</evidence>
<sequence>MTGVTGPTGPTVTANYLAAGRVGPDPAINPVPPGGIISLATFDENGNAISNNNGSITLAPNQTFSVVYKTNNTDPGSAILRLNGTNIGGSNAQGPAGTLAGNTIVSTGALGGTLTLNNFGPATNTFGSTTVSVIKLA</sequence>
<protein>
    <recommendedName>
        <fullName evidence="3">BclA C-terminal domain-containing protein</fullName>
    </recommendedName>
</protein>
<proteinExistence type="predicted"/>
<evidence type="ECO:0000313" key="1">
    <source>
        <dbReference type="EMBL" id="MFB5684985.1"/>
    </source>
</evidence>
<dbReference type="EMBL" id="JBHILM010000053">
    <property type="protein sequence ID" value="MFB5684985.1"/>
    <property type="molecule type" value="Genomic_DNA"/>
</dbReference>
<evidence type="ECO:0000313" key="2">
    <source>
        <dbReference type="Proteomes" id="UP001580407"/>
    </source>
</evidence>